<dbReference type="InterPro" id="IPR029479">
    <property type="entry name" value="Nitroreductase"/>
</dbReference>
<feature type="binding site" evidence="8">
    <location>
        <position position="46"/>
    </location>
    <ligand>
        <name>FMN</name>
        <dbReference type="ChEBI" id="CHEBI:58210"/>
        <note>ligand shared between dimeric partners</note>
    </ligand>
</feature>
<dbReference type="SUPFAM" id="SSF55469">
    <property type="entry name" value="FMN-dependent nitroreductase-like"/>
    <property type="match status" value="1"/>
</dbReference>
<dbReference type="PIRSF" id="PIRSF000232">
    <property type="entry name" value="YdjA"/>
    <property type="match status" value="1"/>
</dbReference>
<keyword evidence="11" id="KW-1185">Reference proteome</keyword>
<dbReference type="STRING" id="1123029.SAMN02745172_01066"/>
<dbReference type="InterPro" id="IPR000415">
    <property type="entry name" value="Nitroreductase-like"/>
</dbReference>
<feature type="binding site" evidence="8">
    <location>
        <position position="50"/>
    </location>
    <ligand>
        <name>FMN</name>
        <dbReference type="ChEBI" id="CHEBI:58210"/>
        <note>ligand shared between dimeric partners</note>
    </ligand>
</feature>
<evidence type="ECO:0000259" key="9">
    <source>
        <dbReference type="Pfam" id="PF00881"/>
    </source>
</evidence>
<dbReference type="Gene3D" id="3.40.109.10">
    <property type="entry name" value="NADH Oxidase"/>
    <property type="match status" value="1"/>
</dbReference>
<reference evidence="10 11" key="1">
    <citation type="submission" date="2016-12" db="EMBL/GenBank/DDBJ databases">
        <authorList>
            <person name="Song W.-J."/>
            <person name="Kurnit D.M."/>
        </authorList>
    </citation>
    <scope>NUCLEOTIDE SEQUENCE [LARGE SCALE GENOMIC DNA]</scope>
    <source>
        <strain evidence="10 11">DSM 19599</strain>
    </source>
</reference>
<evidence type="ECO:0000256" key="6">
    <source>
        <dbReference type="ARBA" id="ARBA00023027"/>
    </source>
</evidence>
<gene>
    <name evidence="10" type="ORF">SAMN02745172_01066</name>
</gene>
<keyword evidence="5 7" id="KW-0560">Oxidoreductase</keyword>
<dbReference type="GO" id="GO:0016491">
    <property type="term" value="F:oxidoreductase activity"/>
    <property type="evidence" value="ECO:0007669"/>
    <property type="project" value="UniProtKB-UniRule"/>
</dbReference>
<dbReference type="CDD" id="cd02135">
    <property type="entry name" value="YdjA-like"/>
    <property type="match status" value="1"/>
</dbReference>
<protein>
    <recommendedName>
        <fullName evidence="7">Putative NAD(P)H nitroreductase</fullName>
        <ecNumber evidence="7">1.-.-.-</ecNumber>
    </recommendedName>
</protein>
<dbReference type="AlphaFoldDB" id="A0A1M7ZC61"/>
<evidence type="ECO:0000256" key="5">
    <source>
        <dbReference type="ARBA" id="ARBA00023002"/>
    </source>
</evidence>
<organism evidence="10 11">
    <name type="scientific">Pseudoxanthobacter soli DSM 19599</name>
    <dbReference type="NCBI Taxonomy" id="1123029"/>
    <lineage>
        <taxon>Bacteria</taxon>
        <taxon>Pseudomonadati</taxon>
        <taxon>Pseudomonadota</taxon>
        <taxon>Alphaproteobacteria</taxon>
        <taxon>Hyphomicrobiales</taxon>
        <taxon>Segnochrobactraceae</taxon>
        <taxon>Pseudoxanthobacter</taxon>
    </lineage>
</organism>
<dbReference type="InterPro" id="IPR026021">
    <property type="entry name" value="YdjA-like"/>
</dbReference>
<evidence type="ECO:0000256" key="7">
    <source>
        <dbReference type="PIRNR" id="PIRNR000232"/>
    </source>
</evidence>
<feature type="binding site" description="in other chain" evidence="8">
    <location>
        <begin position="145"/>
        <end position="147"/>
    </location>
    <ligand>
        <name>FMN</name>
        <dbReference type="ChEBI" id="CHEBI:58210"/>
        <note>ligand shared between dimeric partners</note>
    </ligand>
</feature>
<dbReference type="RefSeq" id="WP_244530769.1">
    <property type="nucleotide sequence ID" value="NZ_FRXO01000002.1"/>
</dbReference>
<keyword evidence="4 7" id="KW-0521">NADP</keyword>
<evidence type="ECO:0000256" key="1">
    <source>
        <dbReference type="ARBA" id="ARBA00007118"/>
    </source>
</evidence>
<dbReference type="Pfam" id="PF00881">
    <property type="entry name" value="Nitroreductase"/>
    <property type="match status" value="1"/>
</dbReference>
<feature type="binding site" description="in other chain" evidence="8">
    <location>
        <begin position="19"/>
        <end position="21"/>
    </location>
    <ligand>
        <name>FMN</name>
        <dbReference type="ChEBI" id="CHEBI:58210"/>
        <note>ligand shared between dimeric partners</note>
    </ligand>
</feature>
<keyword evidence="2 7" id="KW-0285">Flavoprotein</keyword>
<dbReference type="InterPro" id="IPR052530">
    <property type="entry name" value="NAD(P)H_nitroreductase"/>
</dbReference>
<evidence type="ECO:0000256" key="3">
    <source>
        <dbReference type="ARBA" id="ARBA00022643"/>
    </source>
</evidence>
<comment type="similarity">
    <text evidence="1 7">Belongs to the nitroreductase family.</text>
</comment>
<accession>A0A1M7ZC61</accession>
<feature type="domain" description="Nitroreductase" evidence="9">
    <location>
        <begin position="29"/>
        <end position="175"/>
    </location>
</feature>
<proteinExistence type="inferred from homology"/>
<dbReference type="PANTHER" id="PTHR43821">
    <property type="entry name" value="NAD(P)H NITROREDUCTASE YDJA-RELATED"/>
    <property type="match status" value="1"/>
</dbReference>
<dbReference type="EMBL" id="FRXO01000002">
    <property type="protein sequence ID" value="SHO62501.1"/>
    <property type="molecule type" value="Genomic_DNA"/>
</dbReference>
<keyword evidence="3 7" id="KW-0288">FMN</keyword>
<dbReference type="Proteomes" id="UP000186406">
    <property type="component" value="Unassembled WGS sequence"/>
</dbReference>
<name>A0A1M7ZC61_9HYPH</name>
<evidence type="ECO:0000256" key="4">
    <source>
        <dbReference type="ARBA" id="ARBA00022857"/>
    </source>
</evidence>
<comment type="cofactor">
    <cofactor evidence="8">
        <name>FMN</name>
        <dbReference type="ChEBI" id="CHEBI:58210"/>
    </cofactor>
    <text evidence="8">Binds 1 FMN per subunit.</text>
</comment>
<keyword evidence="6 7" id="KW-0520">NAD</keyword>
<sequence length="197" mass="21370">MSSAMTAPVSDLASYLKVRRSIPAIQLGAPGPDEETLSQILTIAARVPDHGKLAPWRFILYRGEGAKAAGERLAALVAARNPDARAPQLDAERQRFTRAPLVVGVVSKPQPNHPKIPLWEQELSAGAVCFNLLHAAHAFGFAGQWVTEWVAYDAEAGEILGLGEGERFAGFVHIGTPMQPPFERDRPDVPSLVSDYR</sequence>
<evidence type="ECO:0000313" key="10">
    <source>
        <dbReference type="EMBL" id="SHO62501.1"/>
    </source>
</evidence>
<evidence type="ECO:0000313" key="11">
    <source>
        <dbReference type="Proteomes" id="UP000186406"/>
    </source>
</evidence>
<dbReference type="PANTHER" id="PTHR43821:SF1">
    <property type="entry name" value="NAD(P)H NITROREDUCTASE YDJA-RELATED"/>
    <property type="match status" value="1"/>
</dbReference>
<evidence type="ECO:0000256" key="8">
    <source>
        <dbReference type="PIRSR" id="PIRSR000232-1"/>
    </source>
</evidence>
<dbReference type="EC" id="1.-.-.-" evidence="7"/>
<evidence type="ECO:0000256" key="2">
    <source>
        <dbReference type="ARBA" id="ARBA00022630"/>
    </source>
</evidence>